<name>A0ABU1Y0C6_9GAMM</name>
<dbReference type="SUPFAM" id="SSF51658">
    <property type="entry name" value="Xylose isomerase-like"/>
    <property type="match status" value="1"/>
</dbReference>
<feature type="binding site" evidence="9">
    <location>
        <position position="280"/>
    </location>
    <ligand>
        <name>Mg(2+)</name>
        <dbReference type="ChEBI" id="CHEBI:18420"/>
        <label>2</label>
    </ligand>
</feature>
<comment type="catalytic activity">
    <reaction evidence="8 9 10">
        <text>alpha-D-xylose = alpha-D-xylulofuranose</text>
        <dbReference type="Rhea" id="RHEA:22816"/>
        <dbReference type="ChEBI" id="CHEBI:28518"/>
        <dbReference type="ChEBI" id="CHEBI:188998"/>
        <dbReference type="EC" id="5.3.1.5"/>
    </reaction>
</comment>
<evidence type="ECO:0000256" key="5">
    <source>
        <dbReference type="ARBA" id="ARBA00022723"/>
    </source>
</evidence>
<dbReference type="EMBL" id="JAVDWO010000014">
    <property type="protein sequence ID" value="MDR7194308.1"/>
    <property type="molecule type" value="Genomic_DNA"/>
</dbReference>
<evidence type="ECO:0000313" key="12">
    <source>
        <dbReference type="EMBL" id="MDR7194308.1"/>
    </source>
</evidence>
<keyword evidence="9" id="KW-0460">Magnesium</keyword>
<evidence type="ECO:0000256" key="8">
    <source>
        <dbReference type="ARBA" id="ARBA00033659"/>
    </source>
</evidence>
<keyword evidence="4 9" id="KW-0859">Xylose metabolism</keyword>
<feature type="active site" evidence="9">
    <location>
        <position position="113"/>
    </location>
</feature>
<feature type="binding site" evidence="9">
    <location>
        <position position="318"/>
    </location>
    <ligand>
        <name>Mg(2+)</name>
        <dbReference type="ChEBI" id="CHEBI:18420"/>
        <label>2</label>
    </ligand>
</feature>
<organism evidence="12 13">
    <name type="scientific">Luteimonas terrae</name>
    <dbReference type="NCBI Taxonomy" id="1530191"/>
    <lineage>
        <taxon>Bacteria</taxon>
        <taxon>Pseudomonadati</taxon>
        <taxon>Pseudomonadota</taxon>
        <taxon>Gammaproteobacteria</taxon>
        <taxon>Lysobacterales</taxon>
        <taxon>Lysobacteraceae</taxon>
        <taxon>Luteimonas</taxon>
    </lineage>
</organism>
<evidence type="ECO:0000256" key="11">
    <source>
        <dbReference type="RuleBase" id="RU000610"/>
    </source>
</evidence>
<evidence type="ECO:0000256" key="1">
    <source>
        <dbReference type="ARBA" id="ARBA00005765"/>
    </source>
</evidence>
<feature type="binding site" evidence="9">
    <location>
        <position position="241"/>
    </location>
    <ligand>
        <name>Mg(2+)</name>
        <dbReference type="ChEBI" id="CHEBI:18420"/>
        <label>1</label>
    </ligand>
</feature>
<comment type="cofactor">
    <cofactor evidence="9">
        <name>Mg(2+)</name>
        <dbReference type="ChEBI" id="CHEBI:18420"/>
    </cofactor>
    <text evidence="9">Binds 2 magnesium ions per subunit.</text>
</comment>
<dbReference type="NCBIfam" id="TIGR02630">
    <property type="entry name" value="xylose_isom_A"/>
    <property type="match status" value="1"/>
</dbReference>
<accession>A0ABU1Y0C6</accession>
<feature type="binding site" evidence="9">
    <location>
        <position position="348"/>
    </location>
    <ligand>
        <name>Mg(2+)</name>
        <dbReference type="ChEBI" id="CHEBI:18420"/>
        <label>1</label>
    </ligand>
</feature>
<dbReference type="InterPro" id="IPR001998">
    <property type="entry name" value="Xylose_isomerase"/>
</dbReference>
<dbReference type="PANTHER" id="PTHR48408:SF1">
    <property type="entry name" value="XYLOSE ISOMERASE"/>
    <property type="match status" value="1"/>
</dbReference>
<dbReference type="GO" id="GO:0009045">
    <property type="term" value="F:xylose isomerase activity"/>
    <property type="evidence" value="ECO:0007669"/>
    <property type="project" value="UniProtKB-EC"/>
</dbReference>
<feature type="binding site" evidence="9">
    <location>
        <position position="316"/>
    </location>
    <ligand>
        <name>Mg(2+)</name>
        <dbReference type="ChEBI" id="CHEBI:18420"/>
        <label>2</label>
    </ligand>
</feature>
<dbReference type="NCBIfam" id="NF003998">
    <property type="entry name" value="PRK05474.1"/>
    <property type="match status" value="1"/>
</dbReference>
<evidence type="ECO:0000256" key="4">
    <source>
        <dbReference type="ARBA" id="ARBA00022629"/>
    </source>
</evidence>
<comment type="subcellular location">
    <subcellularLocation>
        <location evidence="9 11">Cytoplasm</location>
    </subcellularLocation>
</comment>
<dbReference type="PANTHER" id="PTHR48408">
    <property type="match status" value="1"/>
</dbReference>
<dbReference type="PROSITE" id="PS51415">
    <property type="entry name" value="XYLOSE_ISOMERASE"/>
    <property type="match status" value="1"/>
</dbReference>
<feature type="binding site" evidence="9">
    <location>
        <position position="305"/>
    </location>
    <ligand>
        <name>Mg(2+)</name>
        <dbReference type="ChEBI" id="CHEBI:18420"/>
        <label>1</label>
    </ligand>
</feature>
<keyword evidence="6 9" id="KW-0413">Isomerase</keyword>
<evidence type="ECO:0000256" key="2">
    <source>
        <dbReference type="ARBA" id="ARBA00011881"/>
    </source>
</evidence>
<sequence length="447" mass="49408">MSPQVFTGDTTYFPGIDRIAFEGPDSDNPLAFKVYDANKTIGDRTMAEHLRFAACYWHSFCGNGADPFGPGSRAYPWDAGTGTALHKAEARLDAAFEFFTKLGVPYWCFHDIDLSPDADDIGEYEQNLRHMVTLAKQRQQATGMQLLWGTANLFSHPRYMNGASTNPDFAVVARAAVQVKAALDATVELGGANYVFWGGREGYASLHNTQMKREQDHMARFLTAARDYGRSIGFTGNFLIEPKPMEPMKHQYDFDSATCVGFLRAHGLDQDFKLNIEANHATLSGHSFEHDLQVASDAGMLGSIDANRGNPQNGWDTDQFPSDLYDTVGAMLVVLRQGGLAPGGLNFDAKVRRESTDAEDLFAAHIGGMDAFARGLEVAHALLEASPLETWRRERYASFDAGDGLAFANGERGLQDLHAIALRSGEPRQRSGRQELYENLVNQYLRR</sequence>
<dbReference type="InterPro" id="IPR036237">
    <property type="entry name" value="Xyl_isomerase-like_sf"/>
</dbReference>
<dbReference type="RefSeq" id="WP_310237389.1">
    <property type="nucleotide sequence ID" value="NZ_JAVDWO010000014.1"/>
</dbReference>
<keyword evidence="13" id="KW-1185">Reference proteome</keyword>
<proteinExistence type="inferred from homology"/>
<gene>
    <name evidence="9" type="primary">xylA</name>
    <name evidence="12" type="ORF">J2W68_003053</name>
</gene>
<comment type="similarity">
    <text evidence="1 9 10">Belongs to the xylose isomerase family.</text>
</comment>
<feature type="active site" evidence="9">
    <location>
        <position position="110"/>
    </location>
</feature>
<keyword evidence="9" id="KW-0963">Cytoplasm</keyword>
<dbReference type="PRINTS" id="PR00688">
    <property type="entry name" value="XYLOSISMRASE"/>
</dbReference>
<comment type="subunit">
    <text evidence="2 9 11">Homotetramer.</text>
</comment>
<dbReference type="InterPro" id="IPR013452">
    <property type="entry name" value="Xylose_isom_bac"/>
</dbReference>
<dbReference type="Gene3D" id="3.20.20.150">
    <property type="entry name" value="Divalent-metal-dependent TIM barrel enzymes"/>
    <property type="match status" value="1"/>
</dbReference>
<evidence type="ECO:0000256" key="3">
    <source>
        <dbReference type="ARBA" id="ARBA00011958"/>
    </source>
</evidence>
<comment type="caution">
    <text evidence="12">The sequence shown here is derived from an EMBL/GenBank/DDBJ whole genome shotgun (WGS) entry which is preliminary data.</text>
</comment>
<protein>
    <recommendedName>
        <fullName evidence="3 9">Xylose isomerase</fullName>
        <ecNumber evidence="3 9">5.3.1.5</ecNumber>
    </recommendedName>
</protein>
<evidence type="ECO:0000256" key="7">
    <source>
        <dbReference type="ARBA" id="ARBA00023277"/>
    </source>
</evidence>
<evidence type="ECO:0000313" key="13">
    <source>
        <dbReference type="Proteomes" id="UP001256588"/>
    </source>
</evidence>
<evidence type="ECO:0000256" key="10">
    <source>
        <dbReference type="RuleBase" id="RU000609"/>
    </source>
</evidence>
<dbReference type="NCBIfam" id="NF009115">
    <property type="entry name" value="PRK12465.1"/>
    <property type="match status" value="1"/>
</dbReference>
<keyword evidence="5 9" id="KW-0479">Metal-binding</keyword>
<feature type="binding site" evidence="9">
    <location>
        <position position="277"/>
    </location>
    <ligand>
        <name>Mg(2+)</name>
        <dbReference type="ChEBI" id="CHEBI:18420"/>
        <label>2</label>
    </ligand>
</feature>
<reference evidence="12 13" key="1">
    <citation type="submission" date="2023-07" db="EMBL/GenBank/DDBJ databases">
        <title>Sorghum-associated microbial communities from plants grown in Nebraska, USA.</title>
        <authorList>
            <person name="Schachtman D."/>
        </authorList>
    </citation>
    <scope>NUCLEOTIDE SEQUENCE [LARGE SCALE GENOMIC DNA]</scope>
    <source>
        <strain evidence="12 13">4099</strain>
    </source>
</reference>
<dbReference type="Proteomes" id="UP001256588">
    <property type="component" value="Unassembled WGS sequence"/>
</dbReference>
<evidence type="ECO:0000256" key="6">
    <source>
        <dbReference type="ARBA" id="ARBA00023235"/>
    </source>
</evidence>
<feature type="binding site" evidence="9">
    <location>
        <position position="277"/>
    </location>
    <ligand>
        <name>Mg(2+)</name>
        <dbReference type="ChEBI" id="CHEBI:18420"/>
        <label>1</label>
    </ligand>
</feature>
<evidence type="ECO:0000256" key="9">
    <source>
        <dbReference type="HAMAP-Rule" id="MF_00455"/>
    </source>
</evidence>
<keyword evidence="7 9" id="KW-0119">Carbohydrate metabolism</keyword>
<dbReference type="EC" id="5.3.1.5" evidence="3 9"/>
<dbReference type="HAMAP" id="MF_00455">
    <property type="entry name" value="Xylose_isom_A"/>
    <property type="match status" value="1"/>
</dbReference>